<organism evidence="2 3">
    <name type="scientific">Pseudomonas citronellolis</name>
    <dbReference type="NCBI Taxonomy" id="53408"/>
    <lineage>
        <taxon>Bacteria</taxon>
        <taxon>Pseudomonadati</taxon>
        <taxon>Pseudomonadota</taxon>
        <taxon>Gammaproteobacteria</taxon>
        <taxon>Pseudomonadales</taxon>
        <taxon>Pseudomonadaceae</taxon>
        <taxon>Pseudomonas</taxon>
    </lineage>
</organism>
<feature type="transmembrane region" description="Helical" evidence="1">
    <location>
        <begin position="179"/>
        <end position="200"/>
    </location>
</feature>
<name>A0A1A9KA18_9PSED</name>
<feature type="transmembrane region" description="Helical" evidence="1">
    <location>
        <begin position="63"/>
        <end position="80"/>
    </location>
</feature>
<keyword evidence="1" id="KW-0472">Membrane</keyword>
<feature type="transmembrane region" description="Helical" evidence="1">
    <location>
        <begin position="23"/>
        <end position="43"/>
    </location>
</feature>
<keyword evidence="1" id="KW-1133">Transmembrane helix</keyword>
<feature type="transmembrane region" description="Helical" evidence="1">
    <location>
        <begin position="271"/>
        <end position="298"/>
    </location>
</feature>
<protein>
    <submittedName>
        <fullName evidence="2">Short-chain dehydrogenase</fullName>
    </submittedName>
</protein>
<dbReference type="InterPro" id="IPR010266">
    <property type="entry name" value="NnrS"/>
</dbReference>
<accession>A0A1A9KA18</accession>
<reference evidence="2 3" key="1">
    <citation type="submission" date="2016-05" db="EMBL/GenBank/DDBJ databases">
        <title>Genome Sequence of Pseudomonas citronellolis Strain SJTE-3, an Estrogens and Persistent Organic Pollutants degradation strain.</title>
        <authorList>
            <person name="Liang R."/>
        </authorList>
    </citation>
    <scope>NUCLEOTIDE SEQUENCE [LARGE SCALE GENOMIC DNA]</scope>
    <source>
        <strain evidence="2 3">SJTE-3</strain>
    </source>
</reference>
<evidence type="ECO:0000313" key="2">
    <source>
        <dbReference type="EMBL" id="ANI14497.1"/>
    </source>
</evidence>
<evidence type="ECO:0000313" key="3">
    <source>
        <dbReference type="Proteomes" id="UP000077748"/>
    </source>
</evidence>
<sequence>MLLVDRKVLLAIPPLWRLGFRPFFLGGALFAALAIFLWLAALAGWLPAWQPLGGWLGWHRHEMVFGFALAIIAGFLLTAVQTWTGRPGLSGAPLRNLALLWLAARLAWLLGAPWWLATVLELAFPPALAWFVGRSLYQVRQTRNYPVLMVLVLLTLADALVMAGQALGNEAWQRGGVLAALWLVVALMSLIGGRVIPFFTQRGLGRTAQVPAWPWLDWALLLGGALLAVLSATGPALQPGPVLALLFGLLGLGHLVRLVRWYDRDLWSVPLLWSLHLAYAWMTLALFGLAASAAGVALPSSLPLHALTVGGVGGLILAMIARVSLGHTGRALQPPKAMAWGFALLNLGVVARVVVVWWLPLGGLLLAALCWSLAFLIFAGYYGPMLWKARIDGQPG</sequence>
<dbReference type="AlphaFoldDB" id="A0A1A9KA18"/>
<dbReference type="RefSeq" id="WP_064582689.1">
    <property type="nucleotide sequence ID" value="NZ_CP015878.1"/>
</dbReference>
<feature type="transmembrane region" description="Helical" evidence="1">
    <location>
        <begin position="337"/>
        <end position="358"/>
    </location>
</feature>
<evidence type="ECO:0000256" key="1">
    <source>
        <dbReference type="SAM" id="Phobius"/>
    </source>
</evidence>
<proteinExistence type="predicted"/>
<dbReference type="Pfam" id="PF05940">
    <property type="entry name" value="NnrS"/>
    <property type="match status" value="1"/>
</dbReference>
<feature type="transmembrane region" description="Helical" evidence="1">
    <location>
        <begin position="145"/>
        <end position="167"/>
    </location>
</feature>
<feature type="transmembrane region" description="Helical" evidence="1">
    <location>
        <begin position="114"/>
        <end position="133"/>
    </location>
</feature>
<keyword evidence="1" id="KW-0812">Transmembrane</keyword>
<feature type="transmembrane region" description="Helical" evidence="1">
    <location>
        <begin position="212"/>
        <end position="230"/>
    </location>
</feature>
<feature type="transmembrane region" description="Helical" evidence="1">
    <location>
        <begin position="304"/>
        <end position="325"/>
    </location>
</feature>
<dbReference type="Proteomes" id="UP000077748">
    <property type="component" value="Chromosome"/>
</dbReference>
<dbReference type="EMBL" id="CP015878">
    <property type="protein sequence ID" value="ANI14497.1"/>
    <property type="molecule type" value="Genomic_DNA"/>
</dbReference>
<feature type="transmembrane region" description="Helical" evidence="1">
    <location>
        <begin position="242"/>
        <end position="259"/>
    </location>
</feature>
<feature type="transmembrane region" description="Helical" evidence="1">
    <location>
        <begin position="364"/>
        <end position="382"/>
    </location>
</feature>
<gene>
    <name evidence="2" type="ORF">A9C11_11095</name>
</gene>